<organism evidence="2 3">
    <name type="scientific">Romboutsia faecis</name>
    <dbReference type="NCBI Taxonomy" id="2764597"/>
    <lineage>
        <taxon>Bacteria</taxon>
        <taxon>Bacillati</taxon>
        <taxon>Bacillota</taxon>
        <taxon>Clostridia</taxon>
        <taxon>Peptostreptococcales</taxon>
        <taxon>Peptostreptococcaceae</taxon>
        <taxon>Romboutsia</taxon>
    </lineage>
</organism>
<dbReference type="RefSeq" id="WP_153925435.1">
    <property type="nucleotide sequence ID" value="NZ_JACRWE010000001.1"/>
</dbReference>
<dbReference type="SUPFAM" id="SSF63817">
    <property type="entry name" value="Sortase"/>
    <property type="match status" value="1"/>
</dbReference>
<reference evidence="2 3" key="1">
    <citation type="submission" date="2020-08" db="EMBL/GenBank/DDBJ databases">
        <authorList>
            <person name="Liu C."/>
            <person name="Sun Q."/>
        </authorList>
    </citation>
    <scope>NUCLEOTIDE SEQUENCE [LARGE SCALE GENOMIC DNA]</scope>
    <source>
        <strain evidence="2 3">NSJ-18</strain>
    </source>
</reference>
<dbReference type="NCBIfam" id="TIGR01076">
    <property type="entry name" value="sortase_fam"/>
    <property type="match status" value="1"/>
</dbReference>
<dbReference type="InterPro" id="IPR042000">
    <property type="entry name" value="Sortase_D_2"/>
</dbReference>
<evidence type="ECO:0000256" key="1">
    <source>
        <dbReference type="ARBA" id="ARBA00022801"/>
    </source>
</evidence>
<dbReference type="InterPro" id="IPR023365">
    <property type="entry name" value="Sortase_dom-sf"/>
</dbReference>
<proteinExistence type="predicted"/>
<dbReference type="CDD" id="cd06166">
    <property type="entry name" value="Sortase_D_2"/>
    <property type="match status" value="1"/>
</dbReference>
<evidence type="ECO:0000313" key="2">
    <source>
        <dbReference type="EMBL" id="MBC5995553.1"/>
    </source>
</evidence>
<keyword evidence="3" id="KW-1185">Reference proteome</keyword>
<dbReference type="Gene3D" id="2.40.260.10">
    <property type="entry name" value="Sortase"/>
    <property type="match status" value="1"/>
</dbReference>
<dbReference type="Pfam" id="PF04203">
    <property type="entry name" value="Sortase"/>
    <property type="match status" value="1"/>
</dbReference>
<comment type="caution">
    <text evidence="2">The sequence shown here is derived from an EMBL/GenBank/DDBJ whole genome shotgun (WGS) entry which is preliminary data.</text>
</comment>
<dbReference type="Proteomes" id="UP000609849">
    <property type="component" value="Unassembled WGS sequence"/>
</dbReference>
<sequence>MKRISKILFTLGLILILGSVSLNMYTKYKQNQAKNKFTQKIENREEIKDINLGDEIGLIDIPSLNISTAIVSGTGKDQIKYYVGHFENTPMPGDNGNFCIAGHSSTIYNNIFNDLHKIKIDDEIIITTSNGEFIYVVNDIFETEPTNMGVLSQDNDLKELTIVTCSNQGKDRLIVKARLK</sequence>
<name>A0ABR7JKV1_9FIRM</name>
<keyword evidence="1" id="KW-0378">Hydrolase</keyword>
<evidence type="ECO:0000313" key="3">
    <source>
        <dbReference type="Proteomes" id="UP000609849"/>
    </source>
</evidence>
<accession>A0ABR7JKV1</accession>
<gene>
    <name evidence="2" type="ORF">H8923_02155</name>
</gene>
<dbReference type="EMBL" id="JACRWE010000001">
    <property type="protein sequence ID" value="MBC5995553.1"/>
    <property type="molecule type" value="Genomic_DNA"/>
</dbReference>
<protein>
    <submittedName>
        <fullName evidence="2">Class D sortase</fullName>
    </submittedName>
</protein>
<dbReference type="InterPro" id="IPR005754">
    <property type="entry name" value="Sortase"/>
</dbReference>